<organism evidence="2 3">
    <name type="scientific">Mycoemilia scoparia</name>
    <dbReference type="NCBI Taxonomy" id="417184"/>
    <lineage>
        <taxon>Eukaryota</taxon>
        <taxon>Fungi</taxon>
        <taxon>Fungi incertae sedis</taxon>
        <taxon>Zoopagomycota</taxon>
        <taxon>Kickxellomycotina</taxon>
        <taxon>Kickxellomycetes</taxon>
        <taxon>Kickxellales</taxon>
        <taxon>Kickxellaceae</taxon>
        <taxon>Mycoemilia</taxon>
    </lineage>
</organism>
<dbReference type="EMBL" id="JANBPU010000174">
    <property type="protein sequence ID" value="KAJ1914900.1"/>
    <property type="molecule type" value="Genomic_DNA"/>
</dbReference>
<dbReference type="GO" id="GO:0032300">
    <property type="term" value="C:mismatch repair complex"/>
    <property type="evidence" value="ECO:0007669"/>
    <property type="project" value="InterPro"/>
</dbReference>
<name>A0A9W8DRM5_9FUNG</name>
<dbReference type="AlphaFoldDB" id="A0A9W8DRM5"/>
<dbReference type="Gene3D" id="3.30.1540.20">
    <property type="entry name" value="MutL, C-terminal domain, dimerisation subdomain"/>
    <property type="match status" value="1"/>
</dbReference>
<dbReference type="GO" id="GO:0016887">
    <property type="term" value="F:ATP hydrolysis activity"/>
    <property type="evidence" value="ECO:0007669"/>
    <property type="project" value="InterPro"/>
</dbReference>
<evidence type="ECO:0000256" key="1">
    <source>
        <dbReference type="SAM" id="MobiDB-lite"/>
    </source>
</evidence>
<dbReference type="InterPro" id="IPR042120">
    <property type="entry name" value="MutL_C_dimsub"/>
</dbReference>
<comment type="caution">
    <text evidence="2">The sequence shown here is derived from an EMBL/GenBank/DDBJ whole genome shotgun (WGS) entry which is preliminary data.</text>
</comment>
<protein>
    <submittedName>
        <fullName evidence="2">DNA mismatch repair protein</fullName>
    </submittedName>
</protein>
<sequence>MVQTNNPRVSTKPNPKGYGDVGLKNLPPLTLPTAKKEGLGDDDSSSRLMNWLRTWGIGLAITATGQNNSSANGNSGGGGADKNSRYGEQDIMTAGENELAKQLVATYFEWLETHVGKESAIAKQEKMVVYSNTNNAGDNENSQIAWSSSQPWPNMLPECPKVLIGIIQSLACRGAIKFGDVLDRQQCSKLVDDLKKCLYPQYCAHGRTSVASLFQMSIMPDSSEDAGTDPAVVGSELSIVDSTDSQNKNNQDAFRRKYKRFRKRHCDYHHHLHN</sequence>
<dbReference type="GO" id="GO:0006298">
    <property type="term" value="P:mismatch repair"/>
    <property type="evidence" value="ECO:0007669"/>
    <property type="project" value="InterPro"/>
</dbReference>
<dbReference type="Proteomes" id="UP001150538">
    <property type="component" value="Unassembled WGS sequence"/>
</dbReference>
<feature type="region of interest" description="Disordered" evidence="1">
    <location>
        <begin position="1"/>
        <end position="45"/>
    </location>
</feature>
<gene>
    <name evidence="2" type="primary">MLH3</name>
    <name evidence="2" type="ORF">H4219_004583</name>
</gene>
<reference evidence="2" key="1">
    <citation type="submission" date="2022-07" db="EMBL/GenBank/DDBJ databases">
        <title>Phylogenomic reconstructions and comparative analyses of Kickxellomycotina fungi.</title>
        <authorList>
            <person name="Reynolds N.K."/>
            <person name="Stajich J.E."/>
            <person name="Barry K."/>
            <person name="Grigoriev I.V."/>
            <person name="Crous P."/>
            <person name="Smith M.E."/>
        </authorList>
    </citation>
    <scope>NUCLEOTIDE SEQUENCE</scope>
    <source>
        <strain evidence="2">NBRC 100468</strain>
    </source>
</reference>
<evidence type="ECO:0000313" key="3">
    <source>
        <dbReference type="Proteomes" id="UP001150538"/>
    </source>
</evidence>
<dbReference type="PANTHER" id="PTHR10073">
    <property type="entry name" value="DNA MISMATCH REPAIR PROTEIN MLH, PMS, MUTL"/>
    <property type="match status" value="1"/>
</dbReference>
<dbReference type="OrthoDB" id="429932at2759"/>
<dbReference type="GO" id="GO:0140664">
    <property type="term" value="F:ATP-dependent DNA damage sensor activity"/>
    <property type="evidence" value="ECO:0007669"/>
    <property type="project" value="InterPro"/>
</dbReference>
<dbReference type="InterPro" id="IPR037198">
    <property type="entry name" value="MutL_C_sf"/>
</dbReference>
<feature type="region of interest" description="Disordered" evidence="1">
    <location>
        <begin position="65"/>
        <end position="86"/>
    </location>
</feature>
<dbReference type="InterPro" id="IPR038973">
    <property type="entry name" value="MutL/Mlh/Pms-like"/>
</dbReference>
<feature type="compositionally biased region" description="Polar residues" evidence="1">
    <location>
        <begin position="1"/>
        <end position="13"/>
    </location>
</feature>
<keyword evidence="3" id="KW-1185">Reference proteome</keyword>
<proteinExistence type="predicted"/>
<dbReference type="SUPFAM" id="SSF118116">
    <property type="entry name" value="DNA mismatch repair protein MutL"/>
    <property type="match status" value="1"/>
</dbReference>
<accession>A0A9W8DRM5</accession>
<evidence type="ECO:0000313" key="2">
    <source>
        <dbReference type="EMBL" id="KAJ1914900.1"/>
    </source>
</evidence>
<dbReference type="PANTHER" id="PTHR10073:SF47">
    <property type="entry name" value="DNA MISMATCH REPAIR PROTEIN MLH3"/>
    <property type="match status" value="1"/>
</dbReference>